<evidence type="ECO:0000256" key="5">
    <source>
        <dbReference type="ARBA" id="ARBA00023187"/>
    </source>
</evidence>
<dbReference type="PANTHER" id="PTHR13021">
    <property type="entry name" value="PRE-MRNA-SPLICING FACTOR ISY1"/>
    <property type="match status" value="1"/>
</dbReference>
<dbReference type="GeneID" id="28729002"/>
<evidence type="ECO:0000256" key="4">
    <source>
        <dbReference type="ARBA" id="ARBA00022728"/>
    </source>
</evidence>
<comment type="similarity">
    <text evidence="2">Belongs to the ISY1 family.</text>
</comment>
<keyword evidence="6" id="KW-0539">Nucleus</keyword>
<dbReference type="STRING" id="77020.A0A0M8MMM3"/>
<evidence type="ECO:0000256" key="3">
    <source>
        <dbReference type="ARBA" id="ARBA00022664"/>
    </source>
</evidence>
<keyword evidence="3" id="KW-0507">mRNA processing</keyword>
<dbReference type="Pfam" id="PF06246">
    <property type="entry name" value="Isy1"/>
    <property type="match status" value="1"/>
</dbReference>
<dbReference type="InterPro" id="IPR029012">
    <property type="entry name" value="Helix_hairpin_bin_sf"/>
</dbReference>
<gene>
    <name evidence="8" type="ORF">Malapachy_2639</name>
</gene>
<comment type="subcellular location">
    <subcellularLocation>
        <location evidence="1">Nucleus</location>
    </subcellularLocation>
</comment>
<evidence type="ECO:0000256" key="6">
    <source>
        <dbReference type="ARBA" id="ARBA00023242"/>
    </source>
</evidence>
<dbReference type="InterPro" id="IPR037200">
    <property type="entry name" value="Isy1_sf"/>
</dbReference>
<keyword evidence="9" id="KW-1185">Reference proteome</keyword>
<comment type="caution">
    <text evidence="8">The sequence shown here is derived from an EMBL/GenBank/DDBJ whole genome shotgun (WGS) entry which is preliminary data.</text>
</comment>
<dbReference type="SUPFAM" id="SSF140102">
    <property type="entry name" value="ISY1 domain-like"/>
    <property type="match status" value="1"/>
</dbReference>
<dbReference type="VEuPathDB" id="FungiDB:Malapachy_2639"/>
<keyword evidence="5" id="KW-0508">mRNA splicing</keyword>
<reference evidence="8 9" key="1">
    <citation type="submission" date="2015-07" db="EMBL/GenBank/DDBJ databases">
        <title>Draft Genome Sequence of Malassezia furfur CBS1878 and Malassezia pachydermatis CBS1879.</title>
        <authorList>
            <person name="Triana S."/>
            <person name="Ohm R."/>
            <person name="Gonzalez A."/>
            <person name="DeCock H."/>
            <person name="Restrepo S."/>
            <person name="Celis A."/>
        </authorList>
    </citation>
    <scope>NUCLEOTIDE SEQUENCE [LARGE SCALE GENOMIC DNA]</scope>
    <source>
        <strain evidence="8 9">CBS 1879</strain>
    </source>
</reference>
<organism evidence="8 9">
    <name type="scientific">Malassezia pachydermatis</name>
    <dbReference type="NCBI Taxonomy" id="77020"/>
    <lineage>
        <taxon>Eukaryota</taxon>
        <taxon>Fungi</taxon>
        <taxon>Dikarya</taxon>
        <taxon>Basidiomycota</taxon>
        <taxon>Ustilaginomycotina</taxon>
        <taxon>Malasseziomycetes</taxon>
        <taxon>Malasseziales</taxon>
        <taxon>Malasseziaceae</taxon>
        <taxon>Malassezia</taxon>
    </lineage>
</organism>
<evidence type="ECO:0000256" key="2">
    <source>
        <dbReference type="ARBA" id="ARBA00007002"/>
    </source>
</evidence>
<dbReference type="Gene3D" id="1.10.287.660">
    <property type="entry name" value="Helix hairpin bin"/>
    <property type="match status" value="1"/>
</dbReference>
<sequence>MARNQEKAQSMLYRFRQAQAEELGVSSRHERRPKIITSVTSVRDCDKWRGEVMREISRKVTRIQDFGLTDYEVRDLNDEINQLFREKSMWERQIAALGGANYRSGVPRILDDHGEEIPGMRGYRYYGRAKDLPGVKEHLRPVELEEEEKESAKTQKYKRFQNQPSSYFGNDDEKDGVLLRDEDEAEQLGWKNGWTRIASALLLPEGTPVPPLPRRAARILDLDKMEGTEASSMENKPSKKAKKEMQDTPSDSAPLLPALDAQELVMPPTPSRKDIEAFMLQAKKAALRSEYLGA</sequence>
<dbReference type="RefSeq" id="XP_017993188.1">
    <property type="nucleotide sequence ID" value="XM_018137127.1"/>
</dbReference>
<dbReference type="GO" id="GO:0071014">
    <property type="term" value="C:post-mRNA release spliceosomal complex"/>
    <property type="evidence" value="ECO:0007669"/>
    <property type="project" value="UniProtKB-ARBA"/>
</dbReference>
<keyword evidence="4" id="KW-0747">Spliceosome</keyword>
<evidence type="ECO:0000256" key="1">
    <source>
        <dbReference type="ARBA" id="ARBA00004123"/>
    </source>
</evidence>
<proteinExistence type="inferred from homology"/>
<dbReference type="AlphaFoldDB" id="A0A0M8MMM3"/>
<feature type="region of interest" description="Disordered" evidence="7">
    <location>
        <begin position="143"/>
        <end position="175"/>
    </location>
</feature>
<dbReference type="Proteomes" id="UP000037751">
    <property type="component" value="Unassembled WGS sequence"/>
</dbReference>
<dbReference type="EMBL" id="LGAV01000002">
    <property type="protein sequence ID" value="KOS15556.1"/>
    <property type="molecule type" value="Genomic_DNA"/>
</dbReference>
<dbReference type="FunFam" id="1.10.287.660:FF:000001">
    <property type="entry name" value="pre-mRNA-splicing factor ISY1 homolog"/>
    <property type="match status" value="1"/>
</dbReference>
<dbReference type="GO" id="GO:0000350">
    <property type="term" value="P:generation of catalytic spliceosome for second transesterification step"/>
    <property type="evidence" value="ECO:0007669"/>
    <property type="project" value="InterPro"/>
</dbReference>
<evidence type="ECO:0000313" key="9">
    <source>
        <dbReference type="Proteomes" id="UP000037751"/>
    </source>
</evidence>
<name>A0A0M8MMM3_9BASI</name>
<dbReference type="InterPro" id="IPR009360">
    <property type="entry name" value="Isy1"/>
</dbReference>
<evidence type="ECO:0008006" key="10">
    <source>
        <dbReference type="Google" id="ProtNLM"/>
    </source>
</evidence>
<dbReference type="OrthoDB" id="1739576at2759"/>
<evidence type="ECO:0000313" key="8">
    <source>
        <dbReference type="EMBL" id="KOS15556.1"/>
    </source>
</evidence>
<protein>
    <recommendedName>
        <fullName evidence="10">Pre-mrna-splicing factor isy1</fullName>
    </recommendedName>
</protein>
<evidence type="ECO:0000256" key="7">
    <source>
        <dbReference type="SAM" id="MobiDB-lite"/>
    </source>
</evidence>
<dbReference type="GO" id="GO:0000974">
    <property type="term" value="C:Prp19 complex"/>
    <property type="evidence" value="ECO:0007669"/>
    <property type="project" value="UniProtKB-ARBA"/>
</dbReference>
<feature type="region of interest" description="Disordered" evidence="7">
    <location>
        <begin position="223"/>
        <end position="270"/>
    </location>
</feature>
<accession>A0A0M8MMM3</accession>